<evidence type="ECO:0000313" key="1">
    <source>
        <dbReference type="EMBL" id="OJD25416.1"/>
    </source>
</evidence>
<dbReference type="Proteomes" id="UP000242791">
    <property type="component" value="Unassembled WGS sequence"/>
</dbReference>
<reference evidence="1 2" key="1">
    <citation type="submission" date="2015-08" db="EMBL/GenBank/DDBJ databases">
        <title>Emmonsia species relationships and genome sequence.</title>
        <authorList>
            <person name="Cuomo C.A."/>
            <person name="Schwartz I.S."/>
            <person name="Kenyon C."/>
            <person name="De Hoog G.S."/>
            <person name="Govender N.P."/>
            <person name="Botha A."/>
            <person name="Moreno L."/>
            <person name="De Vries M."/>
            <person name="Munoz J.F."/>
            <person name="Stielow J.B."/>
        </authorList>
    </citation>
    <scope>NUCLEOTIDE SEQUENCE [LARGE SCALE GENOMIC DNA]</scope>
    <source>
        <strain evidence="1 2">EI222</strain>
    </source>
</reference>
<dbReference type="OrthoDB" id="4177339at2759"/>
<proteinExistence type="predicted"/>
<protein>
    <submittedName>
        <fullName evidence="1">Uncharacterized protein</fullName>
    </submittedName>
</protein>
<dbReference type="EMBL" id="LGTZ01000378">
    <property type="protein sequence ID" value="OJD25416.1"/>
    <property type="molecule type" value="Genomic_DNA"/>
</dbReference>
<dbReference type="VEuPathDB" id="FungiDB:ACJ73_03206"/>
<evidence type="ECO:0000313" key="2">
    <source>
        <dbReference type="Proteomes" id="UP000242791"/>
    </source>
</evidence>
<comment type="caution">
    <text evidence="1">The sequence shown here is derived from an EMBL/GenBank/DDBJ whole genome shotgun (WGS) entry which is preliminary data.</text>
</comment>
<sequence>MAETDHLKKKQPSESAKKELELVAEWIGGNDIRWEYLGGGLYECIDAMLDDRLSRYVEELECVEKEEPESRHRVFRVPGSKYARILASGGVAHIHPIRVHGEAATVDAIPVQVGEYITIRKEVRVELATDFLVISKGKPKRENGHDSGDRE</sequence>
<accession>A0A1J9QAE5</accession>
<keyword evidence="2" id="KW-1185">Reference proteome</keyword>
<dbReference type="AlphaFoldDB" id="A0A1J9QAE5"/>
<organism evidence="1 2">
    <name type="scientific">Blastomyces percursus</name>
    <dbReference type="NCBI Taxonomy" id="1658174"/>
    <lineage>
        <taxon>Eukaryota</taxon>
        <taxon>Fungi</taxon>
        <taxon>Dikarya</taxon>
        <taxon>Ascomycota</taxon>
        <taxon>Pezizomycotina</taxon>
        <taxon>Eurotiomycetes</taxon>
        <taxon>Eurotiomycetidae</taxon>
        <taxon>Onygenales</taxon>
        <taxon>Ajellomycetaceae</taxon>
        <taxon>Blastomyces</taxon>
    </lineage>
</organism>
<gene>
    <name evidence="1" type="ORF">ACJ73_03206</name>
</gene>
<name>A0A1J9QAE5_9EURO</name>